<feature type="domain" description="Peptidase S8/S53" evidence="5">
    <location>
        <begin position="271"/>
        <end position="543"/>
    </location>
</feature>
<sequence>MSVNFSQYSPDKVADLFTTNSFRVFTDTDIGIHNLFDTLSTQGSFNYSFDDLSKNTEASQYLIASSNSAIAQDEIVQLATFDNPSAESFDSMGAGIYDFDDVNLITPNAAINAPSLSTSTPTLSTPNTTTITPLTSDGVRVEAGNLRANTFTYQPGYSLTVVSGNGNVDYGNGGRDILDLSPFVSNTVSFNRLYSSSGGEVYNPGNGNRLFDAMTLSNGNKILFEGIETIKFADTTINLSVTPNDPLFSNQWNLHAMGVHNAWRFTQGSNRVLIGIEDTGLGTNSSGNIHPDLRATTFLGSNYLDESPNFSHGTLVAGAIAAQSNNGIGTAGINSNSSLMLVDVVGDEVGVYNLFNATQAIINQAITQGQRTVINLSLSGGNTPEFEQLVANNQDKALFVIAAGNQDQNSLTSPADLAKKYGNVIAVGASWGTKDWYGNPQNPGERIRYSNWWASSYGDGLTLMAPSEYITTSATHASTNTPYNFDYERYFNGTSAAAPNVTGVASLVWSVNPSLTANDIKSILLQTAFDLGTPSYDQFYGHGFVNADAAVRRAMAFSRGVG</sequence>
<evidence type="ECO:0000256" key="4">
    <source>
        <dbReference type="PROSITE-ProRule" id="PRU01240"/>
    </source>
</evidence>
<comment type="similarity">
    <text evidence="4">Belongs to the peptidase S8 family.</text>
</comment>
<keyword evidence="2 4" id="KW-0378">Hydrolase</keyword>
<proteinExistence type="inferred from homology"/>
<gene>
    <name evidence="6" type="ORF">ICL16_33500</name>
</gene>
<dbReference type="InterPro" id="IPR022398">
    <property type="entry name" value="Peptidase_S8_His-AS"/>
</dbReference>
<feature type="active site" description="Charge relay system" evidence="4">
    <location>
        <position position="495"/>
    </location>
</feature>
<dbReference type="EMBL" id="JACXAE010000098">
    <property type="protein sequence ID" value="MBD2776834.1"/>
    <property type="molecule type" value="Genomic_DNA"/>
</dbReference>
<dbReference type="Gene3D" id="3.40.50.200">
    <property type="entry name" value="Peptidase S8/S53 domain"/>
    <property type="match status" value="1"/>
</dbReference>
<reference evidence="6" key="1">
    <citation type="submission" date="2020-09" db="EMBL/GenBank/DDBJ databases">
        <title>Iningainema tapete sp. nov. (Scytonemataceae, Cyanobacteria) from greenhouses in central Florida (USA) produces two types of nodularin with biosynthetic potential for microcystin-LR and anabaenopeptins.</title>
        <authorList>
            <person name="Berthold D.E."/>
            <person name="Lefler F.W."/>
            <person name="Huang I.-S."/>
            <person name="Abdulla H."/>
            <person name="Zimba P.V."/>
            <person name="Laughinghouse H.D. IV."/>
        </authorList>
    </citation>
    <scope>NUCLEOTIDE SEQUENCE</scope>
    <source>
        <strain evidence="6">BLCCT55</strain>
    </source>
</reference>
<dbReference type="GO" id="GO:0004252">
    <property type="term" value="F:serine-type endopeptidase activity"/>
    <property type="evidence" value="ECO:0007669"/>
    <property type="project" value="UniProtKB-UniRule"/>
</dbReference>
<dbReference type="Pfam" id="PF00082">
    <property type="entry name" value="Peptidase_S8"/>
    <property type="match status" value="1"/>
</dbReference>
<keyword evidence="7" id="KW-1185">Reference proteome</keyword>
<dbReference type="PROSITE" id="PS00138">
    <property type="entry name" value="SUBTILASE_SER"/>
    <property type="match status" value="1"/>
</dbReference>
<evidence type="ECO:0000256" key="1">
    <source>
        <dbReference type="ARBA" id="ARBA00022670"/>
    </source>
</evidence>
<dbReference type="InterPro" id="IPR023828">
    <property type="entry name" value="Peptidase_S8_Ser-AS"/>
</dbReference>
<name>A0A8J7C8I0_9CYAN</name>
<dbReference type="InterPro" id="IPR036852">
    <property type="entry name" value="Peptidase_S8/S53_dom_sf"/>
</dbReference>
<dbReference type="PANTHER" id="PTHR42884:SF14">
    <property type="entry name" value="NEUROENDOCRINE CONVERTASE 1"/>
    <property type="match status" value="1"/>
</dbReference>
<dbReference type="InterPro" id="IPR000209">
    <property type="entry name" value="Peptidase_S8/S53_dom"/>
</dbReference>
<dbReference type="AlphaFoldDB" id="A0A8J7C8I0"/>
<dbReference type="PRINTS" id="PR00723">
    <property type="entry name" value="SUBTILISIN"/>
</dbReference>
<comment type="caution">
    <text evidence="6">The sequence shown here is derived from an EMBL/GenBank/DDBJ whole genome shotgun (WGS) entry which is preliminary data.</text>
</comment>
<evidence type="ECO:0000259" key="5">
    <source>
        <dbReference type="Pfam" id="PF00082"/>
    </source>
</evidence>
<keyword evidence="3 4" id="KW-0720">Serine protease</keyword>
<evidence type="ECO:0000313" key="7">
    <source>
        <dbReference type="Proteomes" id="UP000629098"/>
    </source>
</evidence>
<protein>
    <submittedName>
        <fullName evidence="6">S8 family serine peptidase</fullName>
    </submittedName>
</protein>
<evidence type="ECO:0000313" key="6">
    <source>
        <dbReference type="EMBL" id="MBD2776834.1"/>
    </source>
</evidence>
<organism evidence="6 7">
    <name type="scientific">Iningainema tapete BLCC-T55</name>
    <dbReference type="NCBI Taxonomy" id="2748662"/>
    <lineage>
        <taxon>Bacteria</taxon>
        <taxon>Bacillati</taxon>
        <taxon>Cyanobacteriota</taxon>
        <taxon>Cyanophyceae</taxon>
        <taxon>Nostocales</taxon>
        <taxon>Scytonemataceae</taxon>
        <taxon>Iningainema tapete</taxon>
    </lineage>
</organism>
<dbReference type="InterPro" id="IPR015500">
    <property type="entry name" value="Peptidase_S8_subtilisin-rel"/>
</dbReference>
<dbReference type="PROSITE" id="PS51892">
    <property type="entry name" value="SUBTILASE"/>
    <property type="match status" value="1"/>
</dbReference>
<dbReference type="GO" id="GO:0016020">
    <property type="term" value="C:membrane"/>
    <property type="evidence" value="ECO:0007669"/>
    <property type="project" value="TreeGrafter"/>
</dbReference>
<dbReference type="Proteomes" id="UP000629098">
    <property type="component" value="Unassembled WGS sequence"/>
</dbReference>
<evidence type="ECO:0000256" key="2">
    <source>
        <dbReference type="ARBA" id="ARBA00022801"/>
    </source>
</evidence>
<feature type="active site" description="Charge relay system" evidence="4">
    <location>
        <position position="312"/>
    </location>
</feature>
<dbReference type="PANTHER" id="PTHR42884">
    <property type="entry name" value="PROPROTEIN CONVERTASE SUBTILISIN/KEXIN-RELATED"/>
    <property type="match status" value="1"/>
</dbReference>
<dbReference type="PROSITE" id="PS00137">
    <property type="entry name" value="SUBTILASE_HIS"/>
    <property type="match status" value="1"/>
</dbReference>
<keyword evidence="1 4" id="KW-0645">Protease</keyword>
<feature type="active site" description="Charge relay system" evidence="4">
    <location>
        <position position="278"/>
    </location>
</feature>
<dbReference type="GO" id="GO:0016485">
    <property type="term" value="P:protein processing"/>
    <property type="evidence" value="ECO:0007669"/>
    <property type="project" value="TreeGrafter"/>
</dbReference>
<accession>A0A8J7C8I0</accession>
<dbReference type="RefSeq" id="WP_190835883.1">
    <property type="nucleotide sequence ID" value="NZ_CAWPPI010000098.1"/>
</dbReference>
<evidence type="ECO:0000256" key="3">
    <source>
        <dbReference type="ARBA" id="ARBA00022825"/>
    </source>
</evidence>
<dbReference type="SUPFAM" id="SSF52743">
    <property type="entry name" value="Subtilisin-like"/>
    <property type="match status" value="1"/>
</dbReference>